<dbReference type="InterPro" id="IPR023213">
    <property type="entry name" value="CAT-like_dom_sf"/>
</dbReference>
<organism evidence="4 5">
    <name type="scientific">Actinokineospora soli</name>
    <dbReference type="NCBI Taxonomy" id="1048753"/>
    <lineage>
        <taxon>Bacteria</taxon>
        <taxon>Bacillati</taxon>
        <taxon>Actinomycetota</taxon>
        <taxon>Actinomycetes</taxon>
        <taxon>Pseudonocardiales</taxon>
        <taxon>Pseudonocardiaceae</taxon>
        <taxon>Actinokineospora</taxon>
    </lineage>
</organism>
<dbReference type="CDD" id="cd17646">
    <property type="entry name" value="A_NRPS_AB3403-like"/>
    <property type="match status" value="1"/>
</dbReference>
<proteinExistence type="predicted"/>
<dbReference type="Gene3D" id="2.30.38.10">
    <property type="entry name" value="Luciferase, Domain 3"/>
    <property type="match status" value="1"/>
</dbReference>
<feature type="domain" description="AMP-dependent synthetase/ligase" evidence="2">
    <location>
        <begin position="312"/>
        <end position="654"/>
    </location>
</feature>
<feature type="region of interest" description="Disordered" evidence="1">
    <location>
        <begin position="780"/>
        <end position="801"/>
    </location>
</feature>
<gene>
    <name evidence="4" type="ORF">ACFQV2_32195</name>
</gene>
<comment type="caution">
    <text evidence="4">The sequence shown here is derived from an EMBL/GenBank/DDBJ whole genome shotgun (WGS) entry which is preliminary data.</text>
</comment>
<evidence type="ECO:0000259" key="2">
    <source>
        <dbReference type="Pfam" id="PF00501"/>
    </source>
</evidence>
<dbReference type="PANTHER" id="PTHR45527">
    <property type="entry name" value="NONRIBOSOMAL PEPTIDE SYNTHETASE"/>
    <property type="match status" value="1"/>
</dbReference>
<dbReference type="InterPro" id="IPR001242">
    <property type="entry name" value="Condensation_dom"/>
</dbReference>
<dbReference type="SUPFAM" id="SSF52777">
    <property type="entry name" value="CoA-dependent acyltransferases"/>
    <property type="match status" value="1"/>
</dbReference>
<feature type="domain" description="Condensation" evidence="3">
    <location>
        <begin position="2"/>
        <end position="292"/>
    </location>
</feature>
<evidence type="ECO:0000256" key="1">
    <source>
        <dbReference type="SAM" id="MobiDB-lite"/>
    </source>
</evidence>
<dbReference type="Gene3D" id="3.30.559.10">
    <property type="entry name" value="Chloramphenicol acetyltransferase-like domain"/>
    <property type="match status" value="1"/>
</dbReference>
<dbReference type="Pfam" id="PF00668">
    <property type="entry name" value="Condensation"/>
    <property type="match status" value="1"/>
</dbReference>
<dbReference type="Gene3D" id="3.40.50.980">
    <property type="match status" value="2"/>
</dbReference>
<dbReference type="InterPro" id="IPR000873">
    <property type="entry name" value="AMP-dep_synth/lig_dom"/>
</dbReference>
<accession>A0ABW2TVM4</accession>
<protein>
    <submittedName>
        <fullName evidence="4">Amino acid adenylation domain-containing protein</fullName>
    </submittedName>
</protein>
<dbReference type="Proteomes" id="UP001596512">
    <property type="component" value="Unassembled WGS sequence"/>
</dbReference>
<dbReference type="Pfam" id="PF00501">
    <property type="entry name" value="AMP-binding"/>
    <property type="match status" value="1"/>
</dbReference>
<dbReference type="PROSITE" id="PS00455">
    <property type="entry name" value="AMP_BINDING"/>
    <property type="match status" value="1"/>
</dbReference>
<dbReference type="EMBL" id="JBHTEY010000004">
    <property type="protein sequence ID" value="MFC7617389.1"/>
    <property type="molecule type" value="Genomic_DNA"/>
</dbReference>
<keyword evidence="5" id="KW-1185">Reference proteome</keyword>
<dbReference type="Gene3D" id="3.30.300.30">
    <property type="match status" value="1"/>
</dbReference>
<dbReference type="NCBIfam" id="TIGR01733">
    <property type="entry name" value="AA-adenyl-dom"/>
    <property type="match status" value="1"/>
</dbReference>
<dbReference type="InterPro" id="IPR045851">
    <property type="entry name" value="AMP-bd_C_sf"/>
</dbReference>
<name>A0ABW2TVM4_9PSEU</name>
<dbReference type="InterPro" id="IPR020845">
    <property type="entry name" value="AMP-binding_CS"/>
</dbReference>
<feature type="compositionally biased region" description="Basic residues" evidence="1">
    <location>
        <begin position="789"/>
        <end position="801"/>
    </location>
</feature>
<dbReference type="InterPro" id="IPR010071">
    <property type="entry name" value="AA_adenyl_dom"/>
</dbReference>
<evidence type="ECO:0000259" key="3">
    <source>
        <dbReference type="Pfam" id="PF00668"/>
    </source>
</evidence>
<evidence type="ECO:0000313" key="5">
    <source>
        <dbReference type="Proteomes" id="UP001596512"/>
    </source>
</evidence>
<reference evidence="5" key="1">
    <citation type="journal article" date="2019" name="Int. J. Syst. Evol. Microbiol.">
        <title>The Global Catalogue of Microorganisms (GCM) 10K type strain sequencing project: providing services to taxonomists for standard genome sequencing and annotation.</title>
        <authorList>
            <consortium name="The Broad Institute Genomics Platform"/>
            <consortium name="The Broad Institute Genome Sequencing Center for Infectious Disease"/>
            <person name="Wu L."/>
            <person name="Ma J."/>
        </authorList>
    </citation>
    <scope>NUCLEOTIDE SEQUENCE [LARGE SCALE GENOMIC DNA]</scope>
    <source>
        <strain evidence="5">JCM 17695</strain>
    </source>
</reference>
<evidence type="ECO:0000313" key="4">
    <source>
        <dbReference type="EMBL" id="MFC7617389.1"/>
    </source>
</evidence>
<dbReference type="Gene3D" id="3.30.559.30">
    <property type="entry name" value="Nonribosomal peptide synthetase, condensation domain"/>
    <property type="match status" value="1"/>
</dbReference>
<dbReference type="PANTHER" id="PTHR45527:SF1">
    <property type="entry name" value="FATTY ACID SYNTHASE"/>
    <property type="match status" value="1"/>
</dbReference>
<sequence length="842" mass="91198">MAQRIAEVYTALAAGGPVPPSPFAPLDGLLALDAEYRASERFAEDRAFWAAELDGAPEPATLASRTPVMAHGLVRHTEYLDEPVAEALKDLAREVGVTWPSVLMAATAAYLRRNTAVEEIVLGLPVTTRVGKVARNTPGMVSNVVPLRVAVSPSDTVRALLEHTSRRLRSAMRHQKYRYEDLRRDRGFDQRLVGPEVNVMIFDYDLKFGEHRALVRNLSIGPSDDLSVNVYDRGDGRGLQIDFDANPALYGEDEIVAHQRRFARFLANLAEAGPDQPVGTVDALLPGEREQVVGAFNATAAEVEDTTLTALLERRAAACPDAVAVRFEDETLTYAELHARADRLARLLAEHGAGPEGVVALAVPRSLELVVGLVAVLKAGAAYLPIDPDYPADRIAFTLADARPALLLATTATAAGMPEDVPTLLLDEQAPPASDTPLTAPLPANPAYVIYTSGSTGKPKGVLVPHAGIVNRLRWMQHRYGLTPADRVLQKTPSGFDVSVWEFFWPLIEGATLVVARPEGHKDPAYLAEVITGTGVTTVHFVPSMLQAFLADPAAATCTGLRRVVCSGEALPVDAVARFHRTLPGVELHNLYGPTEASVDVTSWECASADGPVPIGAPVWNTRTYVLDAALNPAPVGATGELYLAGVQLARGYHDRFALTAERFVADPFGPPGERMYRTGDLARWTADGQLDYVGRADHQVKLRGLRIELGEIEAVAAAQPGVDAAAVLVREDRPGDQRLVAYLAGSAVDVPRCAPRWRRRCRTTWCRRRSWCCPRSRWGPTGSSTARRCPRPRSRSPRAARRARRARSCWPGCSPRCWGCRGSGWTTTSSTWAGTRCSPPG</sequence>
<dbReference type="SUPFAM" id="SSF56801">
    <property type="entry name" value="Acetyl-CoA synthetase-like"/>
    <property type="match status" value="1"/>
</dbReference>